<name>A0ABT8YGB4_9HYPH</name>
<evidence type="ECO:0000313" key="2">
    <source>
        <dbReference type="Proteomes" id="UP001174932"/>
    </source>
</evidence>
<accession>A0ABT8YGB4</accession>
<reference evidence="1" key="1">
    <citation type="journal article" date="2015" name="Int. J. Syst. Evol. Microbiol.">
        <title>Rhizobium alvei sp. nov., isolated from a freshwater river.</title>
        <authorList>
            <person name="Sheu S.Y."/>
            <person name="Huang H.W."/>
            <person name="Young C.C."/>
            <person name="Chen W.M."/>
        </authorList>
    </citation>
    <scope>NUCLEOTIDE SEQUENCE</scope>
    <source>
        <strain evidence="1">TNR-22</strain>
    </source>
</reference>
<comment type="caution">
    <text evidence="1">The sequence shown here is derived from an EMBL/GenBank/DDBJ whole genome shotgun (WGS) entry which is preliminary data.</text>
</comment>
<gene>
    <name evidence="1" type="ORF">Q4481_01965</name>
</gene>
<dbReference type="EC" id="2.4.-.-" evidence="1"/>
<protein>
    <submittedName>
        <fullName evidence="1">Glycosyltransferase family 2 protein</fullName>
        <ecNumber evidence="1">2.4.-.-</ecNumber>
    </submittedName>
</protein>
<dbReference type="EMBL" id="JAUOZU010000001">
    <property type="protein sequence ID" value="MDO6962702.1"/>
    <property type="molecule type" value="Genomic_DNA"/>
</dbReference>
<keyword evidence="1" id="KW-0808">Transferase</keyword>
<keyword evidence="1" id="KW-0328">Glycosyltransferase</keyword>
<dbReference type="GO" id="GO:0016757">
    <property type="term" value="F:glycosyltransferase activity"/>
    <property type="evidence" value="ECO:0007669"/>
    <property type="project" value="UniProtKB-KW"/>
</dbReference>
<evidence type="ECO:0000313" key="1">
    <source>
        <dbReference type="EMBL" id="MDO6962702.1"/>
    </source>
</evidence>
<keyword evidence="2" id="KW-1185">Reference proteome</keyword>
<dbReference type="RefSeq" id="WP_304374583.1">
    <property type="nucleotide sequence ID" value="NZ_JAUOZU010000001.1"/>
</dbReference>
<organism evidence="1 2">
    <name type="scientific">Rhizobium alvei</name>
    <dbReference type="NCBI Taxonomy" id="1132659"/>
    <lineage>
        <taxon>Bacteria</taxon>
        <taxon>Pseudomonadati</taxon>
        <taxon>Pseudomonadota</taxon>
        <taxon>Alphaproteobacteria</taxon>
        <taxon>Hyphomicrobiales</taxon>
        <taxon>Rhizobiaceae</taxon>
        <taxon>Rhizobium/Agrobacterium group</taxon>
        <taxon>Rhizobium</taxon>
    </lineage>
</organism>
<proteinExistence type="predicted"/>
<sequence>MSDLRKYYSVLFKRYLVMRRHRKELRISVDKTKKIRSSDILLVMCLRNELTRLPFFCDYYRKLGVNHFLIVDNDSTDGLTDWANEQPDISVWHTKASYKASKFGMEWCNYLLTRYGMGHLCVTVDPDEFLVYPKMETRSLRDLGDFMKMEKREALQCVMLDAYSDKPLQETIYRSGQNPFEVCPFFDKDGYIQTVNYNGGMFTQGGPRMRVHNAKHPQKSPALNKTPVVWWGQNFRYTSSMHDLMPARLVRPDGVQPAITGALFHFKFFASLTEKAAEEMARKQHYAGGQEYRTYLDADNPVLYEPGISVRYENPEQLISLALISRGNWL</sequence>
<reference evidence="1" key="2">
    <citation type="submission" date="2023-07" db="EMBL/GenBank/DDBJ databases">
        <authorList>
            <person name="Shen H."/>
        </authorList>
    </citation>
    <scope>NUCLEOTIDE SEQUENCE</scope>
    <source>
        <strain evidence="1">TNR-22</strain>
    </source>
</reference>
<dbReference type="Pfam" id="PF13704">
    <property type="entry name" value="Glyco_tranf_2_4"/>
    <property type="match status" value="1"/>
</dbReference>
<dbReference type="Proteomes" id="UP001174932">
    <property type="component" value="Unassembled WGS sequence"/>
</dbReference>